<dbReference type="Pfam" id="PF08757">
    <property type="entry name" value="CotH"/>
    <property type="match status" value="1"/>
</dbReference>
<sequence>MGDNPTSVDKAIWGLRASETFLRLPLPDRFVIAAPSAPTDSDGVNCTFAILAGDAVLYSNDSGKCTVGLQGQTSAGASKKNLKIKVKNANKDKVAIQFGAWAESTSITLKAYGSIPGNPTAFDRSMVREAVSLEIWRQIRRDTPSDPGQLTPWYARLNATTTLFQSPLCSCDCWPVNVYLQTPSDPQPVFYGCYMLRSDNSNQTYLIDDQNPSHYLLQPQHGSDAIWTDKGQLNTSVWEFSSPAKPDTSVPGRLIDWFASCLQDPGKWLLYRDYLNLASWLDYIIHIEVVGSFDSTLNNVILKSYTGTQTSGLWEIDSYDLDESLGVKWNEPNGAAPGTTGWASDGATVFKQMRDQFQDQIRARYAYLRRSGTLSGTTFRSVLQNYARFRADDLAADWALYGTNPIASYPYLTHWYDGRLAWLDTQWGYSA</sequence>
<dbReference type="RefSeq" id="WP_099181135.1">
    <property type="nucleotide sequence ID" value="NZ_BAQW01000001.1"/>
</dbReference>
<name>A0ABQ0Q727_9PROT</name>
<dbReference type="EMBL" id="BAQW01000001">
    <property type="protein sequence ID" value="GBR07479.1"/>
    <property type="molecule type" value="Genomic_DNA"/>
</dbReference>
<comment type="caution">
    <text evidence="1">The sequence shown here is derived from an EMBL/GenBank/DDBJ whole genome shotgun (WGS) entry which is preliminary data.</text>
</comment>
<evidence type="ECO:0008006" key="3">
    <source>
        <dbReference type="Google" id="ProtNLM"/>
    </source>
</evidence>
<proteinExistence type="predicted"/>
<dbReference type="InterPro" id="IPR014867">
    <property type="entry name" value="Spore_coat_CotH_CotH2/3/7"/>
</dbReference>
<keyword evidence="2" id="KW-1185">Reference proteome</keyword>
<evidence type="ECO:0000313" key="1">
    <source>
        <dbReference type="EMBL" id="GBR07479.1"/>
    </source>
</evidence>
<organism evidence="1 2">
    <name type="scientific">Gluconobacter frateurii NRIC 0228</name>
    <dbReference type="NCBI Taxonomy" id="1307946"/>
    <lineage>
        <taxon>Bacteria</taxon>
        <taxon>Pseudomonadati</taxon>
        <taxon>Pseudomonadota</taxon>
        <taxon>Alphaproteobacteria</taxon>
        <taxon>Acetobacterales</taxon>
        <taxon>Acetobacteraceae</taxon>
        <taxon>Gluconobacter</taxon>
    </lineage>
</organism>
<evidence type="ECO:0000313" key="2">
    <source>
        <dbReference type="Proteomes" id="UP001061070"/>
    </source>
</evidence>
<accession>A0ABQ0Q727</accession>
<reference evidence="1" key="1">
    <citation type="submission" date="2013-04" db="EMBL/GenBank/DDBJ databases">
        <title>The genome sequencing project of 58 acetic acid bacteria.</title>
        <authorList>
            <person name="Okamoto-Kainuma A."/>
            <person name="Ishikawa M."/>
            <person name="Umino S."/>
            <person name="Koizumi Y."/>
            <person name="Shiwa Y."/>
            <person name="Yoshikawa H."/>
            <person name="Matsutani M."/>
            <person name="Matsushita K."/>
        </authorList>
    </citation>
    <scope>NUCLEOTIDE SEQUENCE</scope>
    <source>
        <strain evidence="1">NRIC 0228</strain>
    </source>
</reference>
<protein>
    <recommendedName>
        <fullName evidence="3">CotH protein</fullName>
    </recommendedName>
</protein>
<gene>
    <name evidence="1" type="ORF">AA0228_0017</name>
</gene>
<dbReference type="Proteomes" id="UP001061070">
    <property type="component" value="Unassembled WGS sequence"/>
</dbReference>